<comment type="caution">
    <text evidence="1">The sequence shown here is derived from an EMBL/GenBank/DDBJ whole genome shotgun (WGS) entry which is preliminary data.</text>
</comment>
<reference evidence="1 2" key="1">
    <citation type="submission" date="2019-02" db="EMBL/GenBank/DDBJ databases">
        <title>Marinobacter halodurans sp. nov., a marine bacterium isolated from sea tidal flat.</title>
        <authorList>
            <person name="Yoo Y."/>
            <person name="Lee D.W."/>
            <person name="Kim B.S."/>
            <person name="Kim J.-J."/>
        </authorList>
    </citation>
    <scope>NUCLEOTIDE SEQUENCE [LARGE SCALE GENOMIC DNA]</scope>
    <source>
        <strain evidence="1 2">YJ-S3-2</strain>
    </source>
</reference>
<dbReference type="Gene3D" id="3.30.530.20">
    <property type="match status" value="1"/>
</dbReference>
<dbReference type="Proteomes" id="UP000313645">
    <property type="component" value="Unassembled WGS sequence"/>
</dbReference>
<gene>
    <name evidence="1" type="ORF">EZI54_20280</name>
</gene>
<evidence type="ECO:0000313" key="2">
    <source>
        <dbReference type="Proteomes" id="UP000313645"/>
    </source>
</evidence>
<dbReference type="InterPro" id="IPR019587">
    <property type="entry name" value="Polyketide_cyclase/dehydratase"/>
</dbReference>
<dbReference type="RefSeq" id="WP_131483709.1">
    <property type="nucleotide sequence ID" value="NZ_SJDL01000043.1"/>
</dbReference>
<dbReference type="SUPFAM" id="SSF55961">
    <property type="entry name" value="Bet v1-like"/>
    <property type="match status" value="1"/>
</dbReference>
<sequence length="137" mass="15214">MQAVCHVSTYIARSPEAVYVFASDPRNLPQWAAGLARSDVCPSGEDWMVDAPFGRVTIRFARTNEFGVMDHDVTLDSGVTFHNPMRVVPNGEGSEFIFTLFRRDDMTEDQFDADRQAVEADLASLKALLEAKPESDA</sequence>
<dbReference type="InterPro" id="IPR023393">
    <property type="entry name" value="START-like_dom_sf"/>
</dbReference>
<keyword evidence="2" id="KW-1185">Reference proteome</keyword>
<protein>
    <submittedName>
        <fullName evidence="1">SRPBCC family protein</fullName>
    </submittedName>
</protein>
<name>A0ABY1ZF05_9GAMM</name>
<dbReference type="Pfam" id="PF10604">
    <property type="entry name" value="Polyketide_cyc2"/>
    <property type="match status" value="1"/>
</dbReference>
<organism evidence="1 2">
    <name type="scientific">Marinobacter halodurans</name>
    <dbReference type="NCBI Taxonomy" id="2528979"/>
    <lineage>
        <taxon>Bacteria</taxon>
        <taxon>Pseudomonadati</taxon>
        <taxon>Pseudomonadota</taxon>
        <taxon>Gammaproteobacteria</taxon>
        <taxon>Pseudomonadales</taxon>
        <taxon>Marinobacteraceae</taxon>
        <taxon>Marinobacter</taxon>
    </lineage>
</organism>
<dbReference type="EMBL" id="SJDL01000043">
    <property type="protein sequence ID" value="TBW49112.1"/>
    <property type="molecule type" value="Genomic_DNA"/>
</dbReference>
<proteinExistence type="predicted"/>
<accession>A0ABY1ZF05</accession>
<evidence type="ECO:0000313" key="1">
    <source>
        <dbReference type="EMBL" id="TBW49112.1"/>
    </source>
</evidence>